<comment type="caution">
    <text evidence="2">The sequence shown here is derived from an EMBL/GenBank/DDBJ whole genome shotgun (WGS) entry which is preliminary data.</text>
</comment>
<accession>A0ABU4INC1</accession>
<dbReference type="InterPro" id="IPR036634">
    <property type="entry name" value="PRD_sf"/>
</dbReference>
<reference evidence="2 3" key="1">
    <citation type="submission" date="2023-11" db="EMBL/GenBank/DDBJ databases">
        <title>Plant-associative lifestyle of Vibrio porteresiae and its evolutionary dynamics.</title>
        <authorList>
            <person name="Rameshkumar N."/>
            <person name="Kirti K."/>
        </authorList>
    </citation>
    <scope>NUCLEOTIDE SEQUENCE [LARGE SCALE GENOMIC DNA]</scope>
    <source>
        <strain evidence="2 3">MSSRF60</strain>
    </source>
</reference>
<dbReference type="EMBL" id="JAWRCN010000002">
    <property type="protein sequence ID" value="MDW6019579.1"/>
    <property type="molecule type" value="Genomic_DNA"/>
</dbReference>
<dbReference type="SUPFAM" id="SSF63520">
    <property type="entry name" value="PTS-regulatory domain, PRD"/>
    <property type="match status" value="1"/>
</dbReference>
<dbReference type="InterPro" id="IPR011608">
    <property type="entry name" value="PRD"/>
</dbReference>
<evidence type="ECO:0000259" key="1">
    <source>
        <dbReference type="PROSITE" id="PS51372"/>
    </source>
</evidence>
<dbReference type="PROSITE" id="PS51372">
    <property type="entry name" value="PRD_2"/>
    <property type="match status" value="1"/>
</dbReference>
<evidence type="ECO:0000313" key="3">
    <source>
        <dbReference type="Proteomes" id="UP001272325"/>
    </source>
</evidence>
<proteinExistence type="predicted"/>
<name>A0ABU4INC1_9VIBR</name>
<dbReference type="Proteomes" id="UP001272325">
    <property type="component" value="Unassembled WGS sequence"/>
</dbReference>
<keyword evidence="3" id="KW-1185">Reference proteome</keyword>
<feature type="domain" description="PRD" evidence="1">
    <location>
        <begin position="13"/>
        <end position="121"/>
    </location>
</feature>
<dbReference type="RefSeq" id="WP_171137019.1">
    <property type="nucleotide sequence ID" value="NZ_AP024894.1"/>
</dbReference>
<sequence length="125" mass="14310">MEQRLLLLKQSNVISERSYQATLKALPLLEARFGVDEGNQQYQMLVTHMARAADRVLNGEQVEECLDDEVWLDIEQDEQFSELLELNSQLLELYGIDEANQAETRFLISNLFALSYAAPDEAQLC</sequence>
<gene>
    <name evidence="2" type="ORF">SBW85_17915</name>
</gene>
<organism evidence="2 3">
    <name type="scientific">Vibrio plantisponsor</name>
    <dbReference type="NCBI Taxonomy" id="664643"/>
    <lineage>
        <taxon>Bacteria</taxon>
        <taxon>Pseudomonadati</taxon>
        <taxon>Pseudomonadota</taxon>
        <taxon>Gammaproteobacteria</taxon>
        <taxon>Vibrionales</taxon>
        <taxon>Vibrionaceae</taxon>
        <taxon>Vibrio</taxon>
    </lineage>
</organism>
<protein>
    <recommendedName>
        <fullName evidence="1">PRD domain-containing protein</fullName>
    </recommendedName>
</protein>
<evidence type="ECO:0000313" key="2">
    <source>
        <dbReference type="EMBL" id="MDW6019579.1"/>
    </source>
</evidence>